<keyword evidence="3" id="KW-0456">Lyase</keyword>
<dbReference type="RefSeq" id="WP_345498420.1">
    <property type="nucleotide sequence ID" value="NZ_BAABJM010000006.1"/>
</dbReference>
<gene>
    <name evidence="7" type="ORF">GCM10023318_50580</name>
</gene>
<proteinExistence type="predicted"/>
<keyword evidence="8" id="KW-1185">Reference proteome</keyword>
<dbReference type="EC" id="4.1.1.52" evidence="5"/>
<evidence type="ECO:0000259" key="6">
    <source>
        <dbReference type="Pfam" id="PF04909"/>
    </source>
</evidence>
<comment type="catalytic activity">
    <reaction evidence="4">
        <text>6-methylsalicylate + H(+) = 3-methylphenol + CO2</text>
        <dbReference type="Rhea" id="RHEA:23112"/>
        <dbReference type="ChEBI" id="CHEBI:15378"/>
        <dbReference type="ChEBI" id="CHEBI:16526"/>
        <dbReference type="ChEBI" id="CHEBI:17231"/>
        <dbReference type="ChEBI" id="CHEBI:36658"/>
        <dbReference type="EC" id="4.1.1.52"/>
    </reaction>
    <physiologicalReaction direction="left-to-right" evidence="4">
        <dbReference type="Rhea" id="RHEA:23113"/>
    </physiologicalReaction>
</comment>
<dbReference type="Pfam" id="PF04909">
    <property type="entry name" value="Amidohydro_2"/>
    <property type="match status" value="1"/>
</dbReference>
<dbReference type="InterPro" id="IPR032465">
    <property type="entry name" value="ACMSD"/>
</dbReference>
<accession>A0ABP9KV50</accession>
<evidence type="ECO:0000256" key="1">
    <source>
        <dbReference type="ARBA" id="ARBA00022723"/>
    </source>
</evidence>
<sequence>MTDGLIDVHAHFTTDDYIEAAKTAGKREPDGMPEAYWPRWDAHTHLDLMDQAGIARSVLSLSSPGVHLGDDAEAKALARTINEFGAGVRREHPDRFGHFASLPLPDVDAALAEIAYALDELGADGVALMTNVSGIYLADKRIQPVLEELDRRAAVVFLHPTSCVGHEEAALGYPRPMIEFIFETARTIVDFILSGAAQRYRHLRLIVPHAGGVLPLLADRLELFRTLDPNNGGPPVRESLRGFYYDLAGTAFDPQLTALATIAETDQLLYGSDYCWTPPAAVLRALTDLDKVEHPSGRRWRASTTRNARYLLGLAE</sequence>
<dbReference type="EMBL" id="BAABJM010000006">
    <property type="protein sequence ID" value="GAA5064507.1"/>
    <property type="molecule type" value="Genomic_DNA"/>
</dbReference>
<reference evidence="8" key="1">
    <citation type="journal article" date="2019" name="Int. J. Syst. Evol. Microbiol.">
        <title>The Global Catalogue of Microorganisms (GCM) 10K type strain sequencing project: providing services to taxonomists for standard genome sequencing and annotation.</title>
        <authorList>
            <consortium name="The Broad Institute Genomics Platform"/>
            <consortium name="The Broad Institute Genome Sequencing Center for Infectious Disease"/>
            <person name="Wu L."/>
            <person name="Ma J."/>
        </authorList>
    </citation>
    <scope>NUCLEOTIDE SEQUENCE [LARGE SCALE GENOMIC DNA]</scope>
    <source>
        <strain evidence="8">JCM 18298</strain>
    </source>
</reference>
<evidence type="ECO:0000256" key="4">
    <source>
        <dbReference type="ARBA" id="ARBA00036832"/>
    </source>
</evidence>
<dbReference type="InterPro" id="IPR006680">
    <property type="entry name" value="Amidohydro-rel"/>
</dbReference>
<name>A0ABP9KV50_9NOCA</name>
<evidence type="ECO:0000256" key="3">
    <source>
        <dbReference type="ARBA" id="ARBA00023239"/>
    </source>
</evidence>
<keyword evidence="2" id="KW-0862">Zinc</keyword>
<evidence type="ECO:0000256" key="2">
    <source>
        <dbReference type="ARBA" id="ARBA00022833"/>
    </source>
</evidence>
<dbReference type="PANTHER" id="PTHR21240">
    <property type="entry name" value="2-AMINO-3-CARBOXYLMUCONATE-6-SEMIALDEHYDE DECARBOXYLASE"/>
    <property type="match status" value="1"/>
</dbReference>
<dbReference type="PANTHER" id="PTHR21240:SF29">
    <property type="entry name" value="AMIDOHYDROLASE-RELATED DOMAIN-CONTAINING PROTEIN"/>
    <property type="match status" value="1"/>
</dbReference>
<dbReference type="Gene3D" id="3.20.20.140">
    <property type="entry name" value="Metal-dependent hydrolases"/>
    <property type="match status" value="1"/>
</dbReference>
<dbReference type="InterPro" id="IPR032466">
    <property type="entry name" value="Metal_Hydrolase"/>
</dbReference>
<dbReference type="Proteomes" id="UP001500603">
    <property type="component" value="Unassembled WGS sequence"/>
</dbReference>
<organism evidence="7 8">
    <name type="scientific">Nocardia callitridis</name>
    <dbReference type="NCBI Taxonomy" id="648753"/>
    <lineage>
        <taxon>Bacteria</taxon>
        <taxon>Bacillati</taxon>
        <taxon>Actinomycetota</taxon>
        <taxon>Actinomycetes</taxon>
        <taxon>Mycobacteriales</taxon>
        <taxon>Nocardiaceae</taxon>
        <taxon>Nocardia</taxon>
    </lineage>
</organism>
<evidence type="ECO:0000313" key="7">
    <source>
        <dbReference type="EMBL" id="GAA5064507.1"/>
    </source>
</evidence>
<evidence type="ECO:0000256" key="5">
    <source>
        <dbReference type="ARBA" id="ARBA00038889"/>
    </source>
</evidence>
<comment type="caution">
    <text evidence="7">The sequence shown here is derived from an EMBL/GenBank/DDBJ whole genome shotgun (WGS) entry which is preliminary data.</text>
</comment>
<dbReference type="SUPFAM" id="SSF51556">
    <property type="entry name" value="Metallo-dependent hydrolases"/>
    <property type="match status" value="1"/>
</dbReference>
<evidence type="ECO:0000313" key="8">
    <source>
        <dbReference type="Proteomes" id="UP001500603"/>
    </source>
</evidence>
<protein>
    <recommendedName>
        <fullName evidence="5">6-methylsalicylate decarboxylase</fullName>
        <ecNumber evidence="5">4.1.1.52</ecNumber>
    </recommendedName>
</protein>
<keyword evidence="1" id="KW-0479">Metal-binding</keyword>
<feature type="domain" description="Amidohydrolase-related" evidence="6">
    <location>
        <begin position="6"/>
        <end position="296"/>
    </location>
</feature>